<keyword evidence="3" id="KW-0808">Transferase</keyword>
<dbReference type="Proteomes" id="UP000632498">
    <property type="component" value="Unassembled WGS sequence"/>
</dbReference>
<evidence type="ECO:0000313" key="9">
    <source>
        <dbReference type="EMBL" id="GGF63258.1"/>
    </source>
</evidence>
<dbReference type="PANTHER" id="PTHR39563:SF1">
    <property type="entry name" value="XANTHINE-GUANINE PHOSPHORIBOSYLTRANSFERASE"/>
    <property type="match status" value="1"/>
</dbReference>
<dbReference type="EMBL" id="BMHV01000010">
    <property type="protein sequence ID" value="GGF63258.1"/>
    <property type="molecule type" value="Genomic_DNA"/>
</dbReference>
<dbReference type="Pfam" id="PF00156">
    <property type="entry name" value="Pribosyltran"/>
    <property type="match status" value="1"/>
</dbReference>
<reference evidence="9" key="1">
    <citation type="journal article" date="2014" name="Int. J. Syst. Evol. Microbiol.">
        <title>Complete genome sequence of Corynebacterium casei LMG S-19264T (=DSM 44701T), isolated from a smear-ripened cheese.</title>
        <authorList>
            <consortium name="US DOE Joint Genome Institute (JGI-PGF)"/>
            <person name="Walter F."/>
            <person name="Albersmeier A."/>
            <person name="Kalinowski J."/>
            <person name="Ruckert C."/>
        </authorList>
    </citation>
    <scope>NUCLEOTIDE SEQUENCE</scope>
    <source>
        <strain evidence="9">CGMCC 1.15254</strain>
    </source>
</reference>
<dbReference type="InterPro" id="IPR023747">
    <property type="entry name" value="Xanthine_Guanine_PRibTrfase"/>
</dbReference>
<dbReference type="SUPFAM" id="SSF53271">
    <property type="entry name" value="PRTase-like"/>
    <property type="match status" value="1"/>
</dbReference>
<keyword evidence="7" id="KW-0472">Membrane</keyword>
<dbReference type="GO" id="GO:0046872">
    <property type="term" value="F:metal ion binding"/>
    <property type="evidence" value="ECO:0007669"/>
    <property type="project" value="UniProtKB-KW"/>
</dbReference>
<protein>
    <submittedName>
        <fullName evidence="9">Xanthine phosphoribosyltransferase</fullName>
    </submittedName>
</protein>
<sequence>MTSLEDDIVSEVVSWAEVHKDTRALARQIHTKGTFKGIIAITRGGLIPAAIMARELGIKLIETVCVEAYRDDAAELSGSVNVMKEASMAGDGEDWLMIDDLVDTGTTAKAVREMMPKAFFVTLYAKPEGRPLVDSFVKEVAQETWVFFPWDTQLQYSKPIGTDKG</sequence>
<dbReference type="GO" id="GO:0006166">
    <property type="term" value="P:purine ribonucleoside salvage"/>
    <property type="evidence" value="ECO:0007669"/>
    <property type="project" value="UniProtKB-KW"/>
</dbReference>
<keyword evidence="5" id="KW-0660">Purine salvage</keyword>
<dbReference type="PANTHER" id="PTHR39563">
    <property type="entry name" value="XANTHINE PHOSPHORIBOSYLTRANSFERASE"/>
    <property type="match status" value="1"/>
</dbReference>
<evidence type="ECO:0000259" key="8">
    <source>
        <dbReference type="Pfam" id="PF00156"/>
    </source>
</evidence>
<keyword evidence="10" id="KW-1185">Reference proteome</keyword>
<dbReference type="InterPro" id="IPR029057">
    <property type="entry name" value="PRTase-like"/>
</dbReference>
<keyword evidence="6" id="KW-0460">Magnesium</keyword>
<evidence type="ECO:0000256" key="3">
    <source>
        <dbReference type="ARBA" id="ARBA00022679"/>
    </source>
</evidence>
<dbReference type="InterPro" id="IPR000836">
    <property type="entry name" value="PRTase_dom"/>
</dbReference>
<name>A0A917C0R3_9PROT</name>
<keyword evidence="2 9" id="KW-0328">Glycosyltransferase</keyword>
<dbReference type="Gene3D" id="3.40.50.2020">
    <property type="match status" value="1"/>
</dbReference>
<evidence type="ECO:0000256" key="2">
    <source>
        <dbReference type="ARBA" id="ARBA00022676"/>
    </source>
</evidence>
<evidence type="ECO:0000256" key="6">
    <source>
        <dbReference type="ARBA" id="ARBA00022842"/>
    </source>
</evidence>
<evidence type="ECO:0000256" key="4">
    <source>
        <dbReference type="ARBA" id="ARBA00022723"/>
    </source>
</evidence>
<keyword evidence="1" id="KW-1003">Cell membrane</keyword>
<keyword evidence="4" id="KW-0479">Metal-binding</keyword>
<accession>A0A917C0R3</accession>
<reference evidence="9" key="2">
    <citation type="submission" date="2020-09" db="EMBL/GenBank/DDBJ databases">
        <authorList>
            <person name="Sun Q."/>
            <person name="Zhou Y."/>
        </authorList>
    </citation>
    <scope>NUCLEOTIDE SEQUENCE</scope>
    <source>
        <strain evidence="9">CGMCC 1.15254</strain>
    </source>
</reference>
<dbReference type="NCBIfam" id="NF006613">
    <property type="entry name" value="PRK09177.1"/>
    <property type="match status" value="1"/>
</dbReference>
<dbReference type="AlphaFoldDB" id="A0A917C0R3"/>
<evidence type="ECO:0000256" key="1">
    <source>
        <dbReference type="ARBA" id="ARBA00022475"/>
    </source>
</evidence>
<evidence type="ECO:0000256" key="5">
    <source>
        <dbReference type="ARBA" id="ARBA00022726"/>
    </source>
</evidence>
<dbReference type="GO" id="GO:0000310">
    <property type="term" value="F:xanthine phosphoribosyltransferase activity"/>
    <property type="evidence" value="ECO:0007669"/>
    <property type="project" value="InterPro"/>
</dbReference>
<dbReference type="RefSeq" id="WP_188663755.1">
    <property type="nucleotide sequence ID" value="NZ_BMHV01000010.1"/>
</dbReference>
<evidence type="ECO:0000256" key="7">
    <source>
        <dbReference type="ARBA" id="ARBA00023136"/>
    </source>
</evidence>
<dbReference type="CDD" id="cd06223">
    <property type="entry name" value="PRTases_typeI"/>
    <property type="match status" value="1"/>
</dbReference>
<evidence type="ECO:0000313" key="10">
    <source>
        <dbReference type="Proteomes" id="UP000632498"/>
    </source>
</evidence>
<gene>
    <name evidence="9" type="primary">gpt</name>
    <name evidence="9" type="ORF">GCM10011332_16500</name>
</gene>
<comment type="caution">
    <text evidence="9">The sequence shown here is derived from an EMBL/GenBank/DDBJ whole genome shotgun (WGS) entry which is preliminary data.</text>
</comment>
<proteinExistence type="predicted"/>
<feature type="domain" description="Phosphoribosyltransferase" evidence="8">
    <location>
        <begin position="14"/>
        <end position="156"/>
    </location>
</feature>
<organism evidence="9 10">
    <name type="scientific">Terasakiella brassicae</name>
    <dbReference type="NCBI Taxonomy" id="1634917"/>
    <lineage>
        <taxon>Bacteria</taxon>
        <taxon>Pseudomonadati</taxon>
        <taxon>Pseudomonadota</taxon>
        <taxon>Alphaproteobacteria</taxon>
        <taxon>Rhodospirillales</taxon>
        <taxon>Terasakiellaceae</taxon>
        <taxon>Terasakiella</taxon>
    </lineage>
</organism>